<gene>
    <name evidence="3" type="ORF">SIL87_17470</name>
</gene>
<dbReference type="RefSeq" id="WP_319615403.1">
    <property type="nucleotide sequence ID" value="NZ_JAWXYB010000018.1"/>
</dbReference>
<evidence type="ECO:0008006" key="5">
    <source>
        <dbReference type="Google" id="ProtNLM"/>
    </source>
</evidence>
<feature type="compositionally biased region" description="Polar residues" evidence="1">
    <location>
        <begin position="71"/>
        <end position="81"/>
    </location>
</feature>
<evidence type="ECO:0000313" key="3">
    <source>
        <dbReference type="EMBL" id="MDX5932549.1"/>
    </source>
</evidence>
<feature type="signal peptide" evidence="2">
    <location>
        <begin position="1"/>
        <end position="23"/>
    </location>
</feature>
<feature type="compositionally biased region" description="Low complexity" evidence="1">
    <location>
        <begin position="127"/>
        <end position="147"/>
    </location>
</feature>
<feature type="compositionally biased region" description="Polar residues" evidence="1">
    <location>
        <begin position="114"/>
        <end position="126"/>
    </location>
</feature>
<feature type="region of interest" description="Disordered" evidence="1">
    <location>
        <begin position="71"/>
        <end position="167"/>
    </location>
</feature>
<name>A0AAW9DTK4_ACIAO</name>
<organism evidence="3 4">
    <name type="scientific">Acidiphilium acidophilum</name>
    <name type="common">Thiobacillus acidophilus</name>
    <dbReference type="NCBI Taxonomy" id="76588"/>
    <lineage>
        <taxon>Bacteria</taxon>
        <taxon>Pseudomonadati</taxon>
        <taxon>Pseudomonadota</taxon>
        <taxon>Alphaproteobacteria</taxon>
        <taxon>Acetobacterales</taxon>
        <taxon>Acidocellaceae</taxon>
        <taxon>Acidiphilium</taxon>
    </lineage>
</organism>
<feature type="chain" id="PRO_5043409820" description="Glycine zipper domain-containing protein" evidence="2">
    <location>
        <begin position="24"/>
        <end position="167"/>
    </location>
</feature>
<comment type="caution">
    <text evidence="3">The sequence shown here is derived from an EMBL/GenBank/DDBJ whole genome shotgun (WGS) entry which is preliminary data.</text>
</comment>
<sequence length="167" mass="15955">MSRLKPGLAGSVLLLAASAVLLAGCGTEAPHRMGTGTAGGAATGAAFGLIGGPIGVVVGAAVGGGIGALTASTTTPKQINLDNVGKVGPAPGGSYGAAPQAAPAQGYSGPGLRQQINSYQAQPTTAYPQSGGQSYGQSYGQPQSLSPAGGYGGQGVESQPLPPPTVR</sequence>
<evidence type="ECO:0000256" key="1">
    <source>
        <dbReference type="SAM" id="MobiDB-lite"/>
    </source>
</evidence>
<evidence type="ECO:0000313" key="4">
    <source>
        <dbReference type="Proteomes" id="UP001279553"/>
    </source>
</evidence>
<evidence type="ECO:0000256" key="2">
    <source>
        <dbReference type="SAM" id="SignalP"/>
    </source>
</evidence>
<reference evidence="3 4" key="1">
    <citation type="submission" date="2023-11" db="EMBL/GenBank/DDBJ databases">
        <title>MicrobeMod: A computational toolkit for identifying prokaryotic methylation and restriction-modification with nanopore sequencing.</title>
        <authorList>
            <person name="Crits-Christoph A."/>
            <person name="Kang S.C."/>
            <person name="Lee H."/>
            <person name="Ostrov N."/>
        </authorList>
    </citation>
    <scope>NUCLEOTIDE SEQUENCE [LARGE SCALE GENOMIC DNA]</scope>
    <source>
        <strain evidence="3 4">DSMZ 700</strain>
    </source>
</reference>
<keyword evidence="2" id="KW-0732">Signal</keyword>
<proteinExistence type="predicted"/>
<protein>
    <recommendedName>
        <fullName evidence="5">Glycine zipper domain-containing protein</fullName>
    </recommendedName>
</protein>
<dbReference type="Proteomes" id="UP001279553">
    <property type="component" value="Unassembled WGS sequence"/>
</dbReference>
<dbReference type="PROSITE" id="PS51257">
    <property type="entry name" value="PROKAR_LIPOPROTEIN"/>
    <property type="match status" value="1"/>
</dbReference>
<dbReference type="AlphaFoldDB" id="A0AAW9DTK4"/>
<keyword evidence="4" id="KW-1185">Reference proteome</keyword>
<accession>A0AAW9DTK4</accession>
<feature type="compositionally biased region" description="Low complexity" evidence="1">
    <location>
        <begin position="96"/>
        <end position="111"/>
    </location>
</feature>
<dbReference type="EMBL" id="JAWXYB010000018">
    <property type="protein sequence ID" value="MDX5932549.1"/>
    <property type="molecule type" value="Genomic_DNA"/>
</dbReference>